<name>A0A429Y4G7_9BACI</name>
<dbReference type="EMBL" id="QYTV02000002">
    <property type="protein sequence ID" value="RST76322.1"/>
    <property type="molecule type" value="Genomic_DNA"/>
</dbReference>
<reference evidence="1" key="1">
    <citation type="submission" date="2018-12" db="EMBL/GenBank/DDBJ databases">
        <authorList>
            <person name="Sun L."/>
            <person name="Chen Z."/>
        </authorList>
    </citation>
    <scope>NUCLEOTIDE SEQUENCE [LARGE SCALE GENOMIC DNA]</scope>
    <source>
        <strain evidence="1">3-2-2</strain>
    </source>
</reference>
<protein>
    <submittedName>
        <fullName evidence="1">Uncharacterized protein</fullName>
    </submittedName>
</protein>
<keyword evidence="2" id="KW-1185">Reference proteome</keyword>
<comment type="caution">
    <text evidence="1">The sequence shown here is derived from an EMBL/GenBank/DDBJ whole genome shotgun (WGS) entry which is preliminary data.</text>
</comment>
<sequence length="79" mass="8740">MLNRLSEKHQRILIINKGSSTPVSLDGSNTPTQFTVMCFDPDNCCATFSFEEIVDTSPMKMVPRIFIADCRSIAGIVSL</sequence>
<proteinExistence type="predicted"/>
<gene>
    <name evidence="1" type="ORF">D4T97_005995</name>
</gene>
<dbReference type="Proteomes" id="UP000287156">
    <property type="component" value="Unassembled WGS sequence"/>
</dbReference>
<organism evidence="1 2">
    <name type="scientific">Siminovitchia acidinfaciens</name>
    <dbReference type="NCBI Taxonomy" id="2321395"/>
    <lineage>
        <taxon>Bacteria</taxon>
        <taxon>Bacillati</taxon>
        <taxon>Bacillota</taxon>
        <taxon>Bacilli</taxon>
        <taxon>Bacillales</taxon>
        <taxon>Bacillaceae</taxon>
        <taxon>Siminovitchia</taxon>
    </lineage>
</organism>
<evidence type="ECO:0000313" key="1">
    <source>
        <dbReference type="EMBL" id="RST76322.1"/>
    </source>
</evidence>
<accession>A0A429Y4G7</accession>
<evidence type="ECO:0000313" key="2">
    <source>
        <dbReference type="Proteomes" id="UP000287156"/>
    </source>
</evidence>
<dbReference type="AlphaFoldDB" id="A0A429Y4G7"/>